<dbReference type="HAMAP" id="MF_02114">
    <property type="entry name" value="CofC"/>
    <property type="match status" value="1"/>
</dbReference>
<dbReference type="Proteomes" id="UP001589810">
    <property type="component" value="Unassembled WGS sequence"/>
</dbReference>
<dbReference type="EMBL" id="JBHLUD010000007">
    <property type="protein sequence ID" value="MFC0543791.1"/>
    <property type="molecule type" value="Genomic_DNA"/>
</dbReference>
<comment type="pathway">
    <text evidence="5">Cofactor biosynthesis; coenzyme F420 biosynthesis.</text>
</comment>
<dbReference type="NCBIfam" id="TIGR03552">
    <property type="entry name" value="F420_cofC"/>
    <property type="match status" value="1"/>
</dbReference>
<dbReference type="EC" id="2.7.7.105" evidence="5"/>
<organism evidence="7 8">
    <name type="scientific">Kutzneria chonburiensis</name>
    <dbReference type="NCBI Taxonomy" id="1483604"/>
    <lineage>
        <taxon>Bacteria</taxon>
        <taxon>Bacillati</taxon>
        <taxon>Actinomycetota</taxon>
        <taxon>Actinomycetes</taxon>
        <taxon>Pseudonocardiales</taxon>
        <taxon>Pseudonocardiaceae</taxon>
        <taxon>Kutzneria</taxon>
    </lineage>
</organism>
<dbReference type="InterPro" id="IPR029044">
    <property type="entry name" value="Nucleotide-diphossugar_trans"/>
</dbReference>
<name>A0ABV6MVG4_9PSEU</name>
<evidence type="ECO:0000256" key="4">
    <source>
        <dbReference type="ARBA" id="ARBA00023134"/>
    </source>
</evidence>
<comment type="catalytic activity">
    <reaction evidence="5">
        <text>phosphoenolpyruvate + GTP + H(+) = enolpyruvoyl-2-diphospho-5'-guanosine + diphosphate</text>
        <dbReference type="Rhea" id="RHEA:30519"/>
        <dbReference type="ChEBI" id="CHEBI:15378"/>
        <dbReference type="ChEBI" id="CHEBI:33019"/>
        <dbReference type="ChEBI" id="CHEBI:37565"/>
        <dbReference type="ChEBI" id="CHEBI:58702"/>
        <dbReference type="ChEBI" id="CHEBI:143701"/>
        <dbReference type="EC" id="2.7.7.105"/>
    </reaction>
</comment>
<keyword evidence="3 5" id="KW-0547">Nucleotide-binding</keyword>
<comment type="caution">
    <text evidence="7">The sequence shown here is derived from an EMBL/GenBank/DDBJ whole genome shotgun (WGS) entry which is preliminary data.</text>
</comment>
<dbReference type="RefSeq" id="WP_273935278.1">
    <property type="nucleotide sequence ID" value="NZ_CP097263.1"/>
</dbReference>
<evidence type="ECO:0000313" key="8">
    <source>
        <dbReference type="Proteomes" id="UP001589810"/>
    </source>
</evidence>
<protein>
    <recommendedName>
        <fullName evidence="5">Phosphoenolpyruvate guanylyltransferase</fullName>
        <shortName evidence="5">PEP guanylyltransferase</shortName>
        <ecNumber evidence="5">2.7.7.105</ecNumber>
    </recommendedName>
</protein>
<dbReference type="Gene3D" id="3.90.550.10">
    <property type="entry name" value="Spore Coat Polysaccharide Biosynthesis Protein SpsA, Chain A"/>
    <property type="match status" value="1"/>
</dbReference>
<comment type="function">
    <text evidence="5">Guanylyltransferase that catalyzes the activation of phosphoenolpyruvate (PEP) as enolpyruvoyl-2-diphospho-5'-guanosine, via the condensation of PEP with GTP. It is involved in the biosynthesis of coenzyme F420, a hydride carrier cofactor.</text>
</comment>
<dbReference type="Pfam" id="PF12804">
    <property type="entry name" value="NTP_transf_3"/>
    <property type="match status" value="1"/>
</dbReference>
<feature type="binding site" evidence="5">
    <location>
        <position position="144"/>
    </location>
    <ligand>
        <name>phosphoenolpyruvate</name>
        <dbReference type="ChEBI" id="CHEBI:58702"/>
    </ligand>
</feature>
<evidence type="ECO:0000259" key="6">
    <source>
        <dbReference type="Pfam" id="PF12804"/>
    </source>
</evidence>
<keyword evidence="2 5" id="KW-0548">Nucleotidyltransferase</keyword>
<evidence type="ECO:0000313" key="7">
    <source>
        <dbReference type="EMBL" id="MFC0543791.1"/>
    </source>
</evidence>
<feature type="domain" description="MobA-like NTP transferase" evidence="6">
    <location>
        <begin position="44"/>
        <end position="145"/>
    </location>
</feature>
<keyword evidence="4 5" id="KW-0342">GTP-binding</keyword>
<keyword evidence="1 5" id="KW-0808">Transferase</keyword>
<evidence type="ECO:0000256" key="3">
    <source>
        <dbReference type="ARBA" id="ARBA00022741"/>
    </source>
</evidence>
<gene>
    <name evidence="7" type="primary">cofC</name>
    <name evidence="5" type="synonym">fbiD</name>
    <name evidence="7" type="ORF">ACFFH7_19965</name>
</gene>
<proteinExistence type="inferred from homology"/>
<evidence type="ECO:0000256" key="5">
    <source>
        <dbReference type="HAMAP-Rule" id="MF_02114"/>
    </source>
</evidence>
<reference evidence="7 8" key="1">
    <citation type="submission" date="2024-09" db="EMBL/GenBank/DDBJ databases">
        <authorList>
            <person name="Sun Q."/>
            <person name="Mori K."/>
        </authorList>
    </citation>
    <scope>NUCLEOTIDE SEQUENCE [LARGE SCALE GENOMIC DNA]</scope>
    <source>
        <strain evidence="7 8">TBRC 1432</strain>
    </source>
</reference>
<dbReference type="SUPFAM" id="SSF53448">
    <property type="entry name" value="Nucleotide-diphospho-sugar transferases"/>
    <property type="match status" value="1"/>
</dbReference>
<dbReference type="PANTHER" id="PTHR40392:SF1">
    <property type="entry name" value="2-PHOSPHO-L-LACTATE GUANYLYLTRANSFERASE"/>
    <property type="match status" value="1"/>
</dbReference>
<feature type="binding site" evidence="5">
    <location>
        <position position="163"/>
    </location>
    <ligand>
        <name>phosphoenolpyruvate</name>
        <dbReference type="ChEBI" id="CHEBI:58702"/>
    </ligand>
</feature>
<evidence type="ECO:0000256" key="2">
    <source>
        <dbReference type="ARBA" id="ARBA00022695"/>
    </source>
</evidence>
<dbReference type="PANTHER" id="PTHR40392">
    <property type="entry name" value="2-PHOSPHO-L-LACTATE GUANYLYLTRANSFERASE"/>
    <property type="match status" value="1"/>
</dbReference>
<accession>A0ABV6MVG4</accession>
<dbReference type="InterPro" id="IPR025877">
    <property type="entry name" value="MobA-like_NTP_Trfase"/>
</dbReference>
<comment type="similarity">
    <text evidence="5">Belongs to the CofC family.</text>
</comment>
<dbReference type="GO" id="GO:0043814">
    <property type="term" value="F:phospholactate guanylyltransferase activity"/>
    <property type="evidence" value="ECO:0007669"/>
    <property type="project" value="UniProtKB-EC"/>
</dbReference>
<evidence type="ECO:0000256" key="1">
    <source>
        <dbReference type="ARBA" id="ARBA00022679"/>
    </source>
</evidence>
<dbReference type="InterPro" id="IPR002835">
    <property type="entry name" value="CofC"/>
</dbReference>
<keyword evidence="8" id="KW-1185">Reference proteome</keyword>
<feature type="binding site" evidence="5">
    <location>
        <position position="160"/>
    </location>
    <ligand>
        <name>phosphoenolpyruvate</name>
        <dbReference type="ChEBI" id="CHEBI:58702"/>
    </ligand>
</feature>
<sequence>MRSYLDLVVPVKRLDRAKSRLVGAADGGIGDPQAHADLVVAVALDTILAATAADGVRDVVVVTSDPMLTAVLRAEGIRCVAEAEPGLNEAYRHGASVLGGSGSGRHVGALQADLPALRSAELAAAIAAADGKRAFVPDRQGTGTTLLIGAPDEPLDPRFGVGSAEAHRASGAIELIGDWPSLRCDVDTEADLAVAAQLGLGARTQQRFRLSA</sequence>